<dbReference type="InterPro" id="IPR045339">
    <property type="entry name" value="DUF6534"/>
</dbReference>
<dbReference type="Proteomes" id="UP000467700">
    <property type="component" value="Unassembled WGS sequence"/>
</dbReference>
<feature type="transmembrane region" description="Helical" evidence="2">
    <location>
        <begin position="57"/>
        <end position="74"/>
    </location>
</feature>
<keyword evidence="2" id="KW-0812">Transmembrane</keyword>
<evidence type="ECO:0000256" key="2">
    <source>
        <dbReference type="SAM" id="Phobius"/>
    </source>
</evidence>
<evidence type="ECO:0000313" key="4">
    <source>
        <dbReference type="EMBL" id="CAA7268398.1"/>
    </source>
</evidence>
<feature type="transmembrane region" description="Helical" evidence="2">
    <location>
        <begin position="212"/>
        <end position="234"/>
    </location>
</feature>
<name>A0A8S0WA77_CYCAE</name>
<feature type="compositionally biased region" description="Basic and acidic residues" evidence="1">
    <location>
        <begin position="321"/>
        <end position="339"/>
    </location>
</feature>
<dbReference type="PANTHER" id="PTHR40465">
    <property type="entry name" value="CHROMOSOME 1, WHOLE GENOME SHOTGUN SEQUENCE"/>
    <property type="match status" value="1"/>
</dbReference>
<keyword evidence="5" id="KW-1185">Reference proteome</keyword>
<comment type="caution">
    <text evidence="4">The sequence shown here is derived from an EMBL/GenBank/DDBJ whole genome shotgun (WGS) entry which is preliminary data.</text>
</comment>
<evidence type="ECO:0000259" key="3">
    <source>
        <dbReference type="Pfam" id="PF20152"/>
    </source>
</evidence>
<feature type="transmembrane region" description="Helical" evidence="2">
    <location>
        <begin position="240"/>
        <end position="263"/>
    </location>
</feature>
<reference evidence="4 5" key="1">
    <citation type="submission" date="2020-01" db="EMBL/GenBank/DDBJ databases">
        <authorList>
            <person name="Gupta K D."/>
        </authorList>
    </citation>
    <scope>NUCLEOTIDE SEQUENCE [LARGE SCALE GENOMIC DNA]</scope>
</reference>
<gene>
    <name evidence="4" type="ORF">AAE3_LOCUS10615</name>
</gene>
<feature type="transmembrane region" description="Helical" evidence="2">
    <location>
        <begin position="23"/>
        <end position="45"/>
    </location>
</feature>
<feature type="transmembrane region" description="Helical" evidence="2">
    <location>
        <begin position="94"/>
        <end position="116"/>
    </location>
</feature>
<dbReference type="AlphaFoldDB" id="A0A8S0WA77"/>
<dbReference type="PANTHER" id="PTHR40465:SF1">
    <property type="entry name" value="DUF6534 DOMAIN-CONTAINING PROTEIN"/>
    <property type="match status" value="1"/>
</dbReference>
<feature type="transmembrane region" description="Helical" evidence="2">
    <location>
        <begin position="128"/>
        <end position="152"/>
    </location>
</feature>
<feature type="region of interest" description="Disordered" evidence="1">
    <location>
        <begin position="321"/>
        <end position="352"/>
    </location>
</feature>
<keyword evidence="2" id="KW-0472">Membrane</keyword>
<organism evidence="4 5">
    <name type="scientific">Cyclocybe aegerita</name>
    <name type="common">Black poplar mushroom</name>
    <name type="synonym">Agrocybe aegerita</name>
    <dbReference type="NCBI Taxonomy" id="1973307"/>
    <lineage>
        <taxon>Eukaryota</taxon>
        <taxon>Fungi</taxon>
        <taxon>Dikarya</taxon>
        <taxon>Basidiomycota</taxon>
        <taxon>Agaricomycotina</taxon>
        <taxon>Agaricomycetes</taxon>
        <taxon>Agaricomycetidae</taxon>
        <taxon>Agaricales</taxon>
        <taxon>Agaricineae</taxon>
        <taxon>Bolbitiaceae</taxon>
        <taxon>Cyclocybe</taxon>
    </lineage>
</organism>
<evidence type="ECO:0000313" key="5">
    <source>
        <dbReference type="Proteomes" id="UP000467700"/>
    </source>
</evidence>
<proteinExistence type="predicted"/>
<dbReference type="EMBL" id="CACVBS010000068">
    <property type="protein sequence ID" value="CAA7268398.1"/>
    <property type="molecule type" value="Genomic_DNA"/>
</dbReference>
<dbReference type="Pfam" id="PF20152">
    <property type="entry name" value="DUF6534"/>
    <property type="match status" value="1"/>
</dbReference>
<feature type="domain" description="DUF6534" evidence="3">
    <location>
        <begin position="178"/>
        <end position="267"/>
    </location>
</feature>
<accession>A0A8S0WA77</accession>
<dbReference type="OrthoDB" id="2536347at2759"/>
<protein>
    <recommendedName>
        <fullName evidence="3">DUF6534 domain-containing protein</fullName>
    </recommendedName>
</protein>
<keyword evidence="2" id="KW-1133">Transmembrane helix</keyword>
<evidence type="ECO:0000256" key="1">
    <source>
        <dbReference type="SAM" id="MobiDB-lite"/>
    </source>
</evidence>
<feature type="transmembrane region" description="Helical" evidence="2">
    <location>
        <begin position="172"/>
        <end position="192"/>
    </location>
</feature>
<sequence length="352" mass="38800">MAPVPEGFDAALLDLILPLLSSLQLSALFTWGLQGILCVQLYNYYLSFPKDPMHMKVLVYFSFAIEVAQTMMVTRDTHKVFAAGFGDLIELDNLHLLWLTLPILGGIVGLLCHLMFAYRITLLSGSKVVGCIIVALSLCASVSAIVFGGKLLTVGVLSRAVQVKHIYLTCGIWNGAGALCDVLIAGCMFYYLSRNQTGFQNTDILITRIVRLSIETGIITTTASITSAILFVGFREQLTTSVYFIIPAIMITQLYSITILATFNNRPHAVGGPPPLPDAENSFENKRTFSRTFDRKEIRIGRSVVRQVWADGAPVEHLEMYGEEGHSIKDDAESSKRAPDILTMPEEGPRKF</sequence>